<dbReference type="InterPro" id="IPR000073">
    <property type="entry name" value="AB_hydrolase_1"/>
</dbReference>
<dbReference type="SUPFAM" id="SSF53474">
    <property type="entry name" value="alpha/beta-Hydrolases"/>
    <property type="match status" value="1"/>
</dbReference>
<feature type="non-terminal residue" evidence="2">
    <location>
        <position position="1"/>
    </location>
</feature>
<dbReference type="InterPro" id="IPR022742">
    <property type="entry name" value="Hydrolase_4"/>
</dbReference>
<dbReference type="FunFam" id="3.40.50.1820:FF:000117">
    <property type="entry name" value="Monoglyceride lipase, putative"/>
    <property type="match status" value="1"/>
</dbReference>
<accession>X1BMQ7</accession>
<evidence type="ECO:0000259" key="1">
    <source>
        <dbReference type="Pfam" id="PF12146"/>
    </source>
</evidence>
<evidence type="ECO:0000313" key="2">
    <source>
        <dbReference type="EMBL" id="GAG73396.1"/>
    </source>
</evidence>
<dbReference type="PRINTS" id="PR00111">
    <property type="entry name" value="ABHYDROLASE"/>
</dbReference>
<dbReference type="InterPro" id="IPR029058">
    <property type="entry name" value="AB_hydrolase_fold"/>
</dbReference>
<dbReference type="PANTHER" id="PTHR11614">
    <property type="entry name" value="PHOSPHOLIPASE-RELATED"/>
    <property type="match status" value="1"/>
</dbReference>
<feature type="domain" description="Serine aminopeptidase S33" evidence="1">
    <location>
        <begin position="16"/>
        <end position="250"/>
    </location>
</feature>
<proteinExistence type="predicted"/>
<reference evidence="2" key="1">
    <citation type="journal article" date="2014" name="Front. Microbiol.">
        <title>High frequency of phylogenetically diverse reductive dehalogenase-homologous genes in deep subseafloor sedimentary metagenomes.</title>
        <authorList>
            <person name="Kawai M."/>
            <person name="Futagami T."/>
            <person name="Toyoda A."/>
            <person name="Takaki Y."/>
            <person name="Nishi S."/>
            <person name="Hori S."/>
            <person name="Arai W."/>
            <person name="Tsubouchi T."/>
            <person name="Morono Y."/>
            <person name="Uchiyama I."/>
            <person name="Ito T."/>
            <person name="Fujiyama A."/>
            <person name="Inagaki F."/>
            <person name="Takami H."/>
        </authorList>
    </citation>
    <scope>NUCLEOTIDE SEQUENCE</scope>
    <source>
        <strain evidence="2">Expedition CK06-06</strain>
    </source>
</reference>
<dbReference type="AlphaFoldDB" id="X1BMQ7"/>
<name>X1BMQ7_9ZZZZ</name>
<comment type="caution">
    <text evidence="2">The sequence shown here is derived from an EMBL/GenBank/DDBJ whole genome shotgun (WGS) entry which is preliminary data.</text>
</comment>
<sequence length="266" mass="30228">FDGLSLFGQSWQPEDRSRAVVCLVHGMGDHSGRYVHVANRLTQAGYSVFAFDLRGHGKSLGPRGHTPSYEALLNDVNFFLNEVEKNFPEPPLFLYGYSLGGNLVLNYVLRRQPKLKGIIVTGPWLRLAFEPPRFRIILAQITNYIWPSFSQKSGLDTKAISRDPEVVRACENDPLGHDHVSARMFNGIYQAGQWALEHASEFSLPLLLMHGGDDKLSSVEASREFADKITKNCTLKIWDGLYHEIHDEPEKEEVFKFLIDWLDKKV</sequence>
<dbReference type="Gene3D" id="3.40.50.1820">
    <property type="entry name" value="alpha/beta hydrolase"/>
    <property type="match status" value="1"/>
</dbReference>
<gene>
    <name evidence="2" type="ORF">S01H4_06031</name>
</gene>
<dbReference type="Pfam" id="PF12146">
    <property type="entry name" value="Hydrolase_4"/>
    <property type="match status" value="1"/>
</dbReference>
<organism evidence="2">
    <name type="scientific">marine sediment metagenome</name>
    <dbReference type="NCBI Taxonomy" id="412755"/>
    <lineage>
        <taxon>unclassified sequences</taxon>
        <taxon>metagenomes</taxon>
        <taxon>ecological metagenomes</taxon>
    </lineage>
</organism>
<dbReference type="EMBL" id="BART01001813">
    <property type="protein sequence ID" value="GAG73396.1"/>
    <property type="molecule type" value="Genomic_DNA"/>
</dbReference>
<dbReference type="InterPro" id="IPR051044">
    <property type="entry name" value="MAG_DAG_Lipase"/>
</dbReference>
<protein>
    <recommendedName>
        <fullName evidence="1">Serine aminopeptidase S33 domain-containing protein</fullName>
    </recommendedName>
</protein>